<proteinExistence type="predicted"/>
<sequence>MKMPVSICPILQAVCKDHLITVKQFYGPDNTLKQEALKDYIHRAHCDRGMHAPEIARKLGTHTVLAQKMIDDFCEGKISGPHTRDEAEWAAADTMVYPNPIAQKSAAALSIHWACPPKMENAE</sequence>
<organism evidence="1 2">
    <name type="scientific">Micavibrio aeruginosavorus</name>
    <dbReference type="NCBI Taxonomy" id="349221"/>
    <lineage>
        <taxon>Bacteria</taxon>
        <taxon>Pseudomonadati</taxon>
        <taxon>Bdellovibrionota</taxon>
        <taxon>Bdellovibrionia</taxon>
        <taxon>Bdellovibrionales</taxon>
        <taxon>Pseudobdellovibrionaceae</taxon>
        <taxon>Micavibrio</taxon>
    </lineage>
</organism>
<comment type="caution">
    <text evidence="1">The sequence shown here is derived from an EMBL/GenBank/DDBJ whole genome shotgun (WGS) entry which is preliminary data.</text>
</comment>
<dbReference type="EMBL" id="QFQB01000028">
    <property type="protein sequence ID" value="PZQ46336.1"/>
    <property type="molecule type" value="Genomic_DNA"/>
</dbReference>
<protein>
    <submittedName>
        <fullName evidence="1">Uncharacterized protein</fullName>
    </submittedName>
</protein>
<gene>
    <name evidence="1" type="ORF">DI551_05320</name>
</gene>
<accession>A0A2W5MYR7</accession>
<reference evidence="1 2" key="1">
    <citation type="submission" date="2017-08" db="EMBL/GenBank/DDBJ databases">
        <title>Infants hospitalized years apart are colonized by the same room-sourced microbial strains.</title>
        <authorList>
            <person name="Brooks B."/>
            <person name="Olm M.R."/>
            <person name="Firek B.A."/>
            <person name="Baker R."/>
            <person name="Thomas B.C."/>
            <person name="Morowitz M.J."/>
            <person name="Banfield J.F."/>
        </authorList>
    </citation>
    <scope>NUCLEOTIDE SEQUENCE [LARGE SCALE GENOMIC DNA]</scope>
    <source>
        <strain evidence="1">S2_005_002_R2_29</strain>
    </source>
</reference>
<evidence type="ECO:0000313" key="1">
    <source>
        <dbReference type="EMBL" id="PZQ46336.1"/>
    </source>
</evidence>
<evidence type="ECO:0000313" key="2">
    <source>
        <dbReference type="Proteomes" id="UP000249417"/>
    </source>
</evidence>
<dbReference type="AlphaFoldDB" id="A0A2W5MYR7"/>
<name>A0A2W5MYR7_9BACT</name>
<dbReference type="Proteomes" id="UP000249417">
    <property type="component" value="Unassembled WGS sequence"/>
</dbReference>